<evidence type="ECO:0000313" key="7">
    <source>
        <dbReference type="EMBL" id="OAJ44327.1"/>
    </source>
</evidence>
<dbReference type="STRING" id="403673.A0A177WW98"/>
<dbReference type="EMBL" id="DS022312">
    <property type="protein sequence ID" value="OAJ44327.1"/>
    <property type="molecule type" value="Genomic_DNA"/>
</dbReference>
<dbReference type="InterPro" id="IPR020845">
    <property type="entry name" value="AMP-binding_CS"/>
</dbReference>
<dbReference type="GO" id="GO:0031956">
    <property type="term" value="F:medium-chain fatty acid-CoA ligase activity"/>
    <property type="evidence" value="ECO:0007669"/>
    <property type="project" value="TreeGrafter"/>
</dbReference>
<dbReference type="InterPro" id="IPR000873">
    <property type="entry name" value="AMP-dep_synth/lig_dom"/>
</dbReference>
<feature type="domain" description="AMP-dependent synthetase/ligase" evidence="5">
    <location>
        <begin position="60"/>
        <end position="418"/>
    </location>
</feature>
<comment type="similarity">
    <text evidence="1">Belongs to the ATP-dependent AMP-binding enzyme family.</text>
</comment>
<evidence type="ECO:0000256" key="2">
    <source>
        <dbReference type="ARBA" id="ARBA00022598"/>
    </source>
</evidence>
<keyword evidence="4" id="KW-0067">ATP-binding</keyword>
<dbReference type="PROSITE" id="PS00455">
    <property type="entry name" value="AMP_BINDING"/>
    <property type="match status" value="1"/>
</dbReference>
<evidence type="ECO:0000256" key="3">
    <source>
        <dbReference type="ARBA" id="ARBA00022741"/>
    </source>
</evidence>
<accession>A0A177WW98</accession>
<feature type="domain" description="AMP-binding enzyme C-terminal" evidence="6">
    <location>
        <begin position="473"/>
        <end position="552"/>
    </location>
</feature>
<dbReference type="Proteomes" id="UP000077115">
    <property type="component" value="Unassembled WGS sequence"/>
</dbReference>
<dbReference type="Pfam" id="PF13193">
    <property type="entry name" value="AMP-binding_C"/>
    <property type="match status" value="1"/>
</dbReference>
<keyword evidence="2" id="KW-0436">Ligase</keyword>
<dbReference type="InterPro" id="IPR025110">
    <property type="entry name" value="AMP-bd_C"/>
</dbReference>
<dbReference type="AlphaFoldDB" id="A0A177WW98"/>
<dbReference type="Pfam" id="PF00501">
    <property type="entry name" value="AMP-binding"/>
    <property type="match status" value="1"/>
</dbReference>
<dbReference type="PANTHER" id="PTHR43201:SF5">
    <property type="entry name" value="MEDIUM-CHAIN ACYL-COA LIGASE ACSF2, MITOCHONDRIAL"/>
    <property type="match status" value="1"/>
</dbReference>
<gene>
    <name evidence="7" type="ORF">BDEG_27571</name>
</gene>
<dbReference type="SUPFAM" id="SSF56801">
    <property type="entry name" value="Acetyl-CoA synthetase-like"/>
    <property type="match status" value="1"/>
</dbReference>
<dbReference type="CDD" id="cd05926">
    <property type="entry name" value="FACL_fum10p_like"/>
    <property type="match status" value="1"/>
</dbReference>
<dbReference type="VEuPathDB" id="FungiDB:BDEG_27571"/>
<dbReference type="InterPro" id="IPR045851">
    <property type="entry name" value="AMP-bd_C_sf"/>
</dbReference>
<protein>
    <submittedName>
        <fullName evidence="7">Uncharacterized protein</fullName>
    </submittedName>
</protein>
<organism evidence="7 8">
    <name type="scientific">Batrachochytrium dendrobatidis (strain JEL423)</name>
    <dbReference type="NCBI Taxonomy" id="403673"/>
    <lineage>
        <taxon>Eukaryota</taxon>
        <taxon>Fungi</taxon>
        <taxon>Fungi incertae sedis</taxon>
        <taxon>Chytridiomycota</taxon>
        <taxon>Chytridiomycota incertae sedis</taxon>
        <taxon>Chytridiomycetes</taxon>
        <taxon>Rhizophydiales</taxon>
        <taxon>Rhizophydiales incertae sedis</taxon>
        <taxon>Batrachochytrium</taxon>
    </lineage>
</organism>
<evidence type="ECO:0000259" key="6">
    <source>
        <dbReference type="Pfam" id="PF13193"/>
    </source>
</evidence>
<reference evidence="7 8" key="1">
    <citation type="submission" date="2006-10" db="EMBL/GenBank/DDBJ databases">
        <title>The Genome Sequence of Batrachochytrium dendrobatidis JEL423.</title>
        <authorList>
            <consortium name="The Broad Institute Genome Sequencing Platform"/>
            <person name="Birren B."/>
            <person name="Lander E."/>
            <person name="Galagan J."/>
            <person name="Cuomo C."/>
            <person name="Devon K."/>
            <person name="Jaffe D."/>
            <person name="Butler J."/>
            <person name="Alvarez P."/>
            <person name="Gnerre S."/>
            <person name="Grabherr M."/>
            <person name="Kleber M."/>
            <person name="Mauceli E."/>
            <person name="Brockman W."/>
            <person name="Young S."/>
            <person name="LaButti K."/>
            <person name="Sykes S."/>
            <person name="DeCaprio D."/>
            <person name="Crawford M."/>
            <person name="Koehrsen M."/>
            <person name="Engels R."/>
            <person name="Montgomery P."/>
            <person name="Pearson M."/>
            <person name="Howarth C."/>
            <person name="Larson L."/>
            <person name="White J."/>
            <person name="O'Leary S."/>
            <person name="Kodira C."/>
            <person name="Zeng Q."/>
            <person name="Yandava C."/>
            <person name="Alvarado L."/>
            <person name="Longcore J."/>
            <person name="James T."/>
        </authorList>
    </citation>
    <scope>NUCLEOTIDE SEQUENCE [LARGE SCALE GENOMIC DNA]</scope>
    <source>
        <strain evidence="7 8">JEL423</strain>
    </source>
</reference>
<reference evidence="7 8" key="2">
    <citation type="submission" date="2016-05" db="EMBL/GenBank/DDBJ databases">
        <title>Lineage-specific infection strategies underlie the spectrum of fungal disease in amphibians.</title>
        <authorList>
            <person name="Cuomo C.A."/>
            <person name="Farrer R.A."/>
            <person name="James T."/>
            <person name="Longcore J."/>
            <person name="Birren B."/>
        </authorList>
    </citation>
    <scope>NUCLEOTIDE SEQUENCE [LARGE SCALE GENOMIC DNA]</scope>
    <source>
        <strain evidence="7 8">JEL423</strain>
    </source>
</reference>
<keyword evidence="3" id="KW-0547">Nucleotide-binding</keyword>
<name>A0A177WW98_BATDL</name>
<dbReference type="GO" id="GO:0005524">
    <property type="term" value="F:ATP binding"/>
    <property type="evidence" value="ECO:0007669"/>
    <property type="project" value="UniProtKB-KW"/>
</dbReference>
<evidence type="ECO:0000313" key="8">
    <source>
        <dbReference type="Proteomes" id="UP000077115"/>
    </source>
</evidence>
<dbReference type="Gene3D" id="3.40.50.12780">
    <property type="entry name" value="N-terminal domain of ligase-like"/>
    <property type="match status" value="1"/>
</dbReference>
<dbReference type="GO" id="GO:0006631">
    <property type="term" value="P:fatty acid metabolic process"/>
    <property type="evidence" value="ECO:0007669"/>
    <property type="project" value="TreeGrafter"/>
</dbReference>
<evidence type="ECO:0000256" key="4">
    <source>
        <dbReference type="ARBA" id="ARBA00022840"/>
    </source>
</evidence>
<evidence type="ECO:0000259" key="5">
    <source>
        <dbReference type="Pfam" id="PF00501"/>
    </source>
</evidence>
<dbReference type="OrthoDB" id="3633556at2759"/>
<sequence length="571" mass="62958">MSHPFNNLVEILSDSFSPAVILTENTQDSSTNKPSYCKLYYSQLRTHIQHLQQQEPFSHLQPGTAVTFLLSNSYEYITVFFAILAQRAVANPLNPNYTVDEILFYLQDVQPSVVVVAKDAANVETVKQAASKANIPVYELSMQVVAVHSKVTSTNSRFKHKLRSPNNTAASIQHVDVVLATHRLGSTIASSESHKLKLSNLRQTYSLDDVALFLHTSGTTGRPKGVPLTHRGILASMRNIVDAYKLQPTDLSYLVMPLFHVHGLIGVTLSTMLSGGTVIVPPKFSPKRFWVDVVGLGATWYSAVPTIHQMLLITANETYLEHNGKLRFIRSCSSSLAPATMLELEQRFHAPVIEAYAMTEASHQMTANFLPPGIRKPGSVGKGRGVNVRILDDNGKELSGTAVGEVCVSGPNLFTGYHNNPKATAESFHIDSKHQRWFRTGDLGRMDENRFVVLVGRIKEQINRGGEKISPVEIDQVLLQHPAVAEVVTFGSPSKLYGQEIEAAVVLKKTGNENKVTTEEDLKVFARKSLAAFKVPCKIHIVDTIPKTATGKVQRRVVSDHFQSLALHAKL</sequence>
<proteinExistence type="inferred from homology"/>
<evidence type="ECO:0000256" key="1">
    <source>
        <dbReference type="ARBA" id="ARBA00006432"/>
    </source>
</evidence>
<dbReference type="PANTHER" id="PTHR43201">
    <property type="entry name" value="ACYL-COA SYNTHETASE"/>
    <property type="match status" value="1"/>
</dbReference>
<dbReference type="InterPro" id="IPR045310">
    <property type="entry name" value="Pcs60-like"/>
</dbReference>
<dbReference type="InterPro" id="IPR042099">
    <property type="entry name" value="ANL_N_sf"/>
</dbReference>
<dbReference type="Gene3D" id="3.30.300.30">
    <property type="match status" value="1"/>
</dbReference>
<dbReference type="eggNOG" id="KOG1176">
    <property type="taxonomic scope" value="Eukaryota"/>
</dbReference>